<organism evidence="2 3">
    <name type="scientific">Daucus carota subsp. sativus</name>
    <name type="common">Carrot</name>
    <dbReference type="NCBI Taxonomy" id="79200"/>
    <lineage>
        <taxon>Eukaryota</taxon>
        <taxon>Viridiplantae</taxon>
        <taxon>Streptophyta</taxon>
        <taxon>Embryophyta</taxon>
        <taxon>Tracheophyta</taxon>
        <taxon>Spermatophyta</taxon>
        <taxon>Magnoliopsida</taxon>
        <taxon>eudicotyledons</taxon>
        <taxon>Gunneridae</taxon>
        <taxon>Pentapetalae</taxon>
        <taxon>asterids</taxon>
        <taxon>campanulids</taxon>
        <taxon>Apiales</taxon>
        <taxon>Apiaceae</taxon>
        <taxon>Apioideae</taxon>
        <taxon>Scandiceae</taxon>
        <taxon>Daucinae</taxon>
        <taxon>Daucus</taxon>
        <taxon>Daucus sect. Daucus</taxon>
    </lineage>
</organism>
<sequence>MGLFSGIMSCFNPTFSSRVNDKENVKEEESSSSSNHKPESKSSGSKAPIPVSYFPINSRLSYL</sequence>
<keyword evidence="3" id="KW-1185">Reference proteome</keyword>
<evidence type="ECO:0000256" key="1">
    <source>
        <dbReference type="SAM" id="MobiDB-lite"/>
    </source>
</evidence>
<dbReference type="AlphaFoldDB" id="A0AAF1AX34"/>
<dbReference type="PANTHER" id="PTHR37748:SF1">
    <property type="entry name" value="PROTEIN, PUTATIVE-RELATED"/>
    <property type="match status" value="1"/>
</dbReference>
<dbReference type="PANTHER" id="PTHR37748">
    <property type="entry name" value="PROTEIN, PUTATIVE-RELATED"/>
    <property type="match status" value="1"/>
</dbReference>
<name>A0AAF1AX34_DAUCS</name>
<evidence type="ECO:0000313" key="2">
    <source>
        <dbReference type="EMBL" id="WOG95701.1"/>
    </source>
</evidence>
<feature type="region of interest" description="Disordered" evidence="1">
    <location>
        <begin position="1"/>
        <end position="54"/>
    </location>
</feature>
<dbReference type="Proteomes" id="UP000077755">
    <property type="component" value="Chromosome 4"/>
</dbReference>
<dbReference type="EMBL" id="CP093346">
    <property type="protein sequence ID" value="WOG95701.1"/>
    <property type="molecule type" value="Genomic_DNA"/>
</dbReference>
<gene>
    <name evidence="2" type="ORF">DCAR_0415028</name>
</gene>
<reference evidence="2" key="1">
    <citation type="journal article" date="2016" name="Nat. Genet.">
        <title>A high-quality carrot genome assembly provides new insights into carotenoid accumulation and asterid genome evolution.</title>
        <authorList>
            <person name="Iorizzo M."/>
            <person name="Ellison S."/>
            <person name="Senalik D."/>
            <person name="Zeng P."/>
            <person name="Satapoomin P."/>
            <person name="Huang J."/>
            <person name="Bowman M."/>
            <person name="Iovene M."/>
            <person name="Sanseverino W."/>
            <person name="Cavagnaro P."/>
            <person name="Yildiz M."/>
            <person name="Macko-Podgorni A."/>
            <person name="Moranska E."/>
            <person name="Grzebelus E."/>
            <person name="Grzebelus D."/>
            <person name="Ashrafi H."/>
            <person name="Zheng Z."/>
            <person name="Cheng S."/>
            <person name="Spooner D."/>
            <person name="Van Deynze A."/>
            <person name="Simon P."/>
        </authorList>
    </citation>
    <scope>NUCLEOTIDE SEQUENCE</scope>
    <source>
        <tissue evidence="2">Leaf</tissue>
    </source>
</reference>
<protein>
    <submittedName>
        <fullName evidence="2">Uncharacterized protein</fullName>
    </submittedName>
</protein>
<accession>A0AAF1AX34</accession>
<feature type="compositionally biased region" description="Basic and acidic residues" evidence="1">
    <location>
        <begin position="19"/>
        <end position="29"/>
    </location>
</feature>
<feature type="compositionally biased region" description="Low complexity" evidence="1">
    <location>
        <begin position="31"/>
        <end position="45"/>
    </location>
</feature>
<reference evidence="2" key="2">
    <citation type="submission" date="2022-03" db="EMBL/GenBank/DDBJ databases">
        <title>Draft title - Genomic analysis of global carrot germplasm unveils the trajectory of domestication and the origin of high carotenoid orange carrot.</title>
        <authorList>
            <person name="Iorizzo M."/>
            <person name="Ellison S."/>
            <person name="Senalik D."/>
            <person name="Macko-Podgorni A."/>
            <person name="Grzebelus D."/>
            <person name="Bostan H."/>
            <person name="Rolling W."/>
            <person name="Curaba J."/>
            <person name="Simon P."/>
        </authorList>
    </citation>
    <scope>NUCLEOTIDE SEQUENCE</scope>
    <source>
        <tissue evidence="2">Leaf</tissue>
    </source>
</reference>
<evidence type="ECO:0000313" key="3">
    <source>
        <dbReference type="Proteomes" id="UP000077755"/>
    </source>
</evidence>
<proteinExistence type="predicted"/>